<comment type="caution">
    <text evidence="2">The sequence shown here is derived from an EMBL/GenBank/DDBJ whole genome shotgun (WGS) entry which is preliminary data.</text>
</comment>
<name>A0A1Y1Y2Q0_9PLEO</name>
<dbReference type="EMBL" id="MCFA01000404">
    <property type="protein sequence ID" value="ORX92291.1"/>
    <property type="molecule type" value="Genomic_DNA"/>
</dbReference>
<evidence type="ECO:0000313" key="2">
    <source>
        <dbReference type="EMBL" id="ORX92291.1"/>
    </source>
</evidence>
<protein>
    <submittedName>
        <fullName evidence="2">Uncharacterized protein</fullName>
    </submittedName>
</protein>
<sequence length="150" mass="16402">MPKHLLCRWVRDPKAAKPMPASNLTRLGPKEAIPKMEVREIAPRLIVPSSGKNVSKDNTKANGDTNTEPVKGTENIKRDQGTKNTKDIDSRKTLIKTKTPAPTKQGFALARAPTIQLEDPLGKTTSHTDDAPSSNTVIQSGYNNKLFETS</sequence>
<feature type="compositionally biased region" description="Basic and acidic residues" evidence="1">
    <location>
        <begin position="74"/>
        <end position="92"/>
    </location>
</feature>
<keyword evidence="3" id="KW-1185">Reference proteome</keyword>
<evidence type="ECO:0000256" key="1">
    <source>
        <dbReference type="SAM" id="MobiDB-lite"/>
    </source>
</evidence>
<reference evidence="2 3" key="1">
    <citation type="submission" date="2016-07" db="EMBL/GenBank/DDBJ databases">
        <title>Pervasive Adenine N6-methylation of Active Genes in Fungi.</title>
        <authorList>
            <consortium name="DOE Joint Genome Institute"/>
            <person name="Mondo S.J."/>
            <person name="Dannebaum R.O."/>
            <person name="Kuo R.C."/>
            <person name="Labutti K."/>
            <person name="Haridas S."/>
            <person name="Kuo A."/>
            <person name="Salamov A."/>
            <person name="Ahrendt S.R."/>
            <person name="Lipzen A."/>
            <person name="Sullivan W."/>
            <person name="Andreopoulos W.B."/>
            <person name="Clum A."/>
            <person name="Lindquist E."/>
            <person name="Daum C."/>
            <person name="Ramamoorthy G.K."/>
            <person name="Gryganskyi A."/>
            <person name="Culley D."/>
            <person name="Magnuson J.K."/>
            <person name="James T.Y."/>
            <person name="O'Malley M.A."/>
            <person name="Stajich J.E."/>
            <person name="Spatafora J.W."/>
            <person name="Visel A."/>
            <person name="Grigoriev I.V."/>
        </authorList>
    </citation>
    <scope>NUCLEOTIDE SEQUENCE [LARGE SCALE GENOMIC DNA]</scope>
    <source>
        <strain evidence="2 3">CBS 115471</strain>
    </source>
</reference>
<feature type="region of interest" description="Disordered" evidence="1">
    <location>
        <begin position="47"/>
        <end position="150"/>
    </location>
</feature>
<organism evidence="2 3">
    <name type="scientific">Clohesyomyces aquaticus</name>
    <dbReference type="NCBI Taxonomy" id="1231657"/>
    <lineage>
        <taxon>Eukaryota</taxon>
        <taxon>Fungi</taxon>
        <taxon>Dikarya</taxon>
        <taxon>Ascomycota</taxon>
        <taxon>Pezizomycotina</taxon>
        <taxon>Dothideomycetes</taxon>
        <taxon>Pleosporomycetidae</taxon>
        <taxon>Pleosporales</taxon>
        <taxon>Lindgomycetaceae</taxon>
        <taxon>Clohesyomyces</taxon>
    </lineage>
</organism>
<dbReference type="Proteomes" id="UP000193144">
    <property type="component" value="Unassembled WGS sequence"/>
</dbReference>
<evidence type="ECO:0000313" key="3">
    <source>
        <dbReference type="Proteomes" id="UP000193144"/>
    </source>
</evidence>
<gene>
    <name evidence="2" type="ORF">BCR34DRAFT_608849</name>
</gene>
<feature type="compositionally biased region" description="Polar residues" evidence="1">
    <location>
        <begin position="131"/>
        <end position="150"/>
    </location>
</feature>
<proteinExistence type="predicted"/>
<dbReference type="AlphaFoldDB" id="A0A1Y1Y2Q0"/>
<accession>A0A1Y1Y2Q0</accession>